<organism evidence="5 6">
    <name type="scientific">Paractinoplanes ferrugineus</name>
    <dbReference type="NCBI Taxonomy" id="113564"/>
    <lineage>
        <taxon>Bacteria</taxon>
        <taxon>Bacillati</taxon>
        <taxon>Actinomycetota</taxon>
        <taxon>Actinomycetes</taxon>
        <taxon>Micromonosporales</taxon>
        <taxon>Micromonosporaceae</taxon>
        <taxon>Paractinoplanes</taxon>
    </lineage>
</organism>
<name>A0A919J145_9ACTN</name>
<proteinExistence type="inferred from homology"/>
<dbReference type="AlphaFoldDB" id="A0A919J145"/>
<keyword evidence="3" id="KW-0378">Hydrolase</keyword>
<dbReference type="RefSeq" id="WP_203818078.1">
    <property type="nucleotide sequence ID" value="NZ_BAAABP010000058.1"/>
</dbReference>
<dbReference type="InterPro" id="IPR029062">
    <property type="entry name" value="Class_I_gatase-like"/>
</dbReference>
<keyword evidence="6" id="KW-1185">Reference proteome</keyword>
<dbReference type="EMBL" id="BOMM01000029">
    <property type="protein sequence ID" value="GIE11562.1"/>
    <property type="molecule type" value="Genomic_DNA"/>
</dbReference>
<evidence type="ECO:0000313" key="6">
    <source>
        <dbReference type="Proteomes" id="UP000598174"/>
    </source>
</evidence>
<comment type="similarity">
    <text evidence="1">Belongs to the peptidase S51 family.</text>
</comment>
<dbReference type="PANTHER" id="PTHR20842:SF0">
    <property type="entry name" value="ALPHA-ASPARTYL DIPEPTIDASE"/>
    <property type="match status" value="1"/>
</dbReference>
<evidence type="ECO:0000256" key="3">
    <source>
        <dbReference type="ARBA" id="ARBA00022801"/>
    </source>
</evidence>
<evidence type="ECO:0000313" key="5">
    <source>
        <dbReference type="EMBL" id="GIE11562.1"/>
    </source>
</evidence>
<evidence type="ECO:0000256" key="1">
    <source>
        <dbReference type="ARBA" id="ARBA00006534"/>
    </source>
</evidence>
<dbReference type="GO" id="GO:0006508">
    <property type="term" value="P:proteolysis"/>
    <property type="evidence" value="ECO:0007669"/>
    <property type="project" value="UniProtKB-KW"/>
</dbReference>
<accession>A0A919J145</accession>
<keyword evidence="4" id="KW-0720">Serine protease</keyword>
<keyword evidence="2" id="KW-0645">Protease</keyword>
<dbReference type="InterPro" id="IPR005320">
    <property type="entry name" value="Peptidase_S51"/>
</dbReference>
<dbReference type="Gene3D" id="3.40.50.880">
    <property type="match status" value="1"/>
</dbReference>
<dbReference type="Proteomes" id="UP000598174">
    <property type="component" value="Unassembled WGS sequence"/>
</dbReference>
<sequence length="258" mass="27633">MKFLLTSSGIANPSISDALVDLLGKPIAESTALFVPTGVYPFAGGAEKAWTAIHGRASIPLSQLGWKSVGILELTALPTIREENWVPAVREADAILVWGGDVLYLTYWLRQSGLAGLLPSLSDTVYVGVSAGSIAVTPYNCDAEFDLQFVPDGSDMAQGADRALGLVDFTLYPHLNHPDMEDTELSRIEKWASGIPVPTYAIDDDTALKVVDGAVEVISEGDWKLLNGAGRHDRGQRRQAIGAHATGMKSEQSPLWSS</sequence>
<gene>
    <name evidence="5" type="ORF">Afe05nite_34020</name>
</gene>
<dbReference type="GO" id="GO:0008236">
    <property type="term" value="F:serine-type peptidase activity"/>
    <property type="evidence" value="ECO:0007669"/>
    <property type="project" value="UniProtKB-KW"/>
</dbReference>
<reference evidence="5" key="1">
    <citation type="submission" date="2021-01" db="EMBL/GenBank/DDBJ databases">
        <title>Whole genome shotgun sequence of Actinoplanes ferrugineus NBRC 15555.</title>
        <authorList>
            <person name="Komaki H."/>
            <person name="Tamura T."/>
        </authorList>
    </citation>
    <scope>NUCLEOTIDE SEQUENCE</scope>
    <source>
        <strain evidence="5">NBRC 15555</strain>
    </source>
</reference>
<evidence type="ECO:0000256" key="4">
    <source>
        <dbReference type="ARBA" id="ARBA00022825"/>
    </source>
</evidence>
<dbReference type="Pfam" id="PF03575">
    <property type="entry name" value="Peptidase_S51"/>
    <property type="match status" value="1"/>
</dbReference>
<protein>
    <submittedName>
        <fullName evidence="5">Peptidase E</fullName>
    </submittedName>
</protein>
<evidence type="ECO:0000256" key="2">
    <source>
        <dbReference type="ARBA" id="ARBA00022670"/>
    </source>
</evidence>
<comment type="caution">
    <text evidence="5">The sequence shown here is derived from an EMBL/GenBank/DDBJ whole genome shotgun (WGS) entry which is preliminary data.</text>
</comment>
<dbReference type="PANTHER" id="PTHR20842">
    <property type="entry name" value="PROTEASE S51 ALPHA-ASPARTYL DIPEPTIDASE"/>
    <property type="match status" value="1"/>
</dbReference>
<dbReference type="SUPFAM" id="SSF52317">
    <property type="entry name" value="Class I glutamine amidotransferase-like"/>
    <property type="match status" value="1"/>
</dbReference>